<keyword evidence="1" id="KW-0472">Membrane</keyword>
<evidence type="ECO:0000313" key="2">
    <source>
        <dbReference type="EMBL" id="VAW98118.1"/>
    </source>
</evidence>
<organism evidence="2">
    <name type="scientific">hydrothermal vent metagenome</name>
    <dbReference type="NCBI Taxonomy" id="652676"/>
    <lineage>
        <taxon>unclassified sequences</taxon>
        <taxon>metagenomes</taxon>
        <taxon>ecological metagenomes</taxon>
    </lineage>
</organism>
<feature type="transmembrane region" description="Helical" evidence="1">
    <location>
        <begin position="80"/>
        <end position="102"/>
    </location>
</feature>
<protein>
    <submittedName>
        <fullName evidence="2">Uncharacterized protein</fullName>
    </submittedName>
</protein>
<reference evidence="2" key="1">
    <citation type="submission" date="2018-06" db="EMBL/GenBank/DDBJ databases">
        <authorList>
            <person name="Zhirakovskaya E."/>
        </authorList>
    </citation>
    <scope>NUCLEOTIDE SEQUENCE</scope>
</reference>
<keyword evidence="1" id="KW-0812">Transmembrane</keyword>
<proteinExistence type="predicted"/>
<dbReference type="AlphaFoldDB" id="A0A3B0ZX58"/>
<gene>
    <name evidence="2" type="ORF">MNBD_GAMMA22-1180</name>
</gene>
<accession>A0A3B0ZX58</accession>
<sequence length="104" mass="11760">MAATEYLTHHKLEDKKHLLCIAAPALIFSRSQYFDSDEIKNTLQKLLFHFTNLHITIFHADENVTQHLQAACAKLQDNSVYSVVFVGLGSLLNIEVFLAGIARF</sequence>
<evidence type="ECO:0000256" key="1">
    <source>
        <dbReference type="SAM" id="Phobius"/>
    </source>
</evidence>
<keyword evidence="1" id="KW-1133">Transmembrane helix</keyword>
<dbReference type="EMBL" id="UOFS01000036">
    <property type="protein sequence ID" value="VAW98118.1"/>
    <property type="molecule type" value="Genomic_DNA"/>
</dbReference>
<name>A0A3B0ZX58_9ZZZZ</name>